<accession>A0A8S5M6I0</accession>
<evidence type="ECO:0000313" key="1">
    <source>
        <dbReference type="EMBL" id="DAD77917.1"/>
    </source>
</evidence>
<name>A0A8S5M6I0_9CAUD</name>
<proteinExistence type="predicted"/>
<reference evidence="1" key="1">
    <citation type="journal article" date="2021" name="Proc. Natl. Acad. Sci. U.S.A.">
        <title>A Catalog of Tens of Thousands of Viruses from Human Metagenomes Reveals Hidden Associations with Chronic Diseases.</title>
        <authorList>
            <person name="Tisza M.J."/>
            <person name="Buck C.B."/>
        </authorList>
    </citation>
    <scope>NUCLEOTIDE SEQUENCE</scope>
    <source>
        <strain evidence="1">CtHDv29</strain>
    </source>
</reference>
<sequence>MYPLRFHPSYGYAAYCGTSFFLAPPETAIRWSVKRITISRW</sequence>
<organism evidence="1">
    <name type="scientific">Siphoviridae sp. ctHDv29</name>
    <dbReference type="NCBI Taxonomy" id="2826228"/>
    <lineage>
        <taxon>Viruses</taxon>
        <taxon>Duplodnaviria</taxon>
        <taxon>Heunggongvirae</taxon>
        <taxon>Uroviricota</taxon>
        <taxon>Caudoviricetes</taxon>
    </lineage>
</organism>
<protein>
    <submittedName>
        <fullName evidence="1">Uncharacterized protein</fullName>
    </submittedName>
</protein>
<dbReference type="EMBL" id="BK014836">
    <property type="protein sequence ID" value="DAD77917.1"/>
    <property type="molecule type" value="Genomic_DNA"/>
</dbReference>